<protein>
    <submittedName>
        <fullName evidence="2">Uncharacterized protein</fullName>
    </submittedName>
</protein>
<feature type="compositionally biased region" description="Polar residues" evidence="1">
    <location>
        <begin position="74"/>
        <end position="90"/>
    </location>
</feature>
<reference evidence="2" key="1">
    <citation type="journal article" date="2019" name="Sci. Rep.">
        <title>Draft genome of Tanacetum cinerariifolium, the natural source of mosquito coil.</title>
        <authorList>
            <person name="Yamashiro T."/>
            <person name="Shiraishi A."/>
            <person name="Satake H."/>
            <person name="Nakayama K."/>
        </authorList>
    </citation>
    <scope>NUCLEOTIDE SEQUENCE</scope>
</reference>
<dbReference type="AlphaFoldDB" id="A0A699HUM7"/>
<proteinExistence type="predicted"/>
<gene>
    <name evidence="2" type="ORF">Tci_420926</name>
</gene>
<evidence type="ECO:0000256" key="1">
    <source>
        <dbReference type="SAM" id="MobiDB-lite"/>
    </source>
</evidence>
<comment type="caution">
    <text evidence="2">The sequence shown here is derived from an EMBL/GenBank/DDBJ whole genome shotgun (WGS) entry which is preliminary data.</text>
</comment>
<sequence length="158" mass="17349">MKCDTTFKIQRVTRLSEAEILHFVDSIYRARSATDSSSLTKPTQMSQVVLVYILENLAEIDSLVAKHRLSLEFTQSPGGSSDTSKGSKNSGIFEDSGRSNEEYSEDRALMLCEGPSAAHNIKSVAYLADCRALKVTKNMEMKGLKADDRAPLHALTSS</sequence>
<dbReference type="EMBL" id="BKCJ010182870">
    <property type="protein sequence ID" value="GEY48952.1"/>
    <property type="molecule type" value="Genomic_DNA"/>
</dbReference>
<name>A0A699HUM7_TANCI</name>
<accession>A0A699HUM7</accession>
<feature type="region of interest" description="Disordered" evidence="1">
    <location>
        <begin position="74"/>
        <end position="101"/>
    </location>
</feature>
<organism evidence="2">
    <name type="scientific">Tanacetum cinerariifolium</name>
    <name type="common">Dalmatian daisy</name>
    <name type="synonym">Chrysanthemum cinerariifolium</name>
    <dbReference type="NCBI Taxonomy" id="118510"/>
    <lineage>
        <taxon>Eukaryota</taxon>
        <taxon>Viridiplantae</taxon>
        <taxon>Streptophyta</taxon>
        <taxon>Embryophyta</taxon>
        <taxon>Tracheophyta</taxon>
        <taxon>Spermatophyta</taxon>
        <taxon>Magnoliopsida</taxon>
        <taxon>eudicotyledons</taxon>
        <taxon>Gunneridae</taxon>
        <taxon>Pentapetalae</taxon>
        <taxon>asterids</taxon>
        <taxon>campanulids</taxon>
        <taxon>Asterales</taxon>
        <taxon>Asteraceae</taxon>
        <taxon>Asteroideae</taxon>
        <taxon>Anthemideae</taxon>
        <taxon>Anthemidinae</taxon>
        <taxon>Tanacetum</taxon>
    </lineage>
</organism>
<evidence type="ECO:0000313" key="2">
    <source>
        <dbReference type="EMBL" id="GEY48952.1"/>
    </source>
</evidence>